<evidence type="ECO:0000256" key="1">
    <source>
        <dbReference type="SAM" id="MobiDB-lite"/>
    </source>
</evidence>
<reference evidence="2" key="2">
    <citation type="submission" date="2023-05" db="EMBL/GenBank/DDBJ databases">
        <authorList>
            <consortium name="Lawrence Berkeley National Laboratory"/>
            <person name="Steindorff A."/>
            <person name="Hensen N."/>
            <person name="Bonometti L."/>
            <person name="Westerberg I."/>
            <person name="Brannstrom I.O."/>
            <person name="Guillou S."/>
            <person name="Cros-Aarteil S."/>
            <person name="Calhoun S."/>
            <person name="Haridas S."/>
            <person name="Kuo A."/>
            <person name="Mondo S."/>
            <person name="Pangilinan J."/>
            <person name="Riley R."/>
            <person name="Labutti K."/>
            <person name="Andreopoulos B."/>
            <person name="Lipzen A."/>
            <person name="Chen C."/>
            <person name="Yanf M."/>
            <person name="Daum C."/>
            <person name="Ng V."/>
            <person name="Clum A."/>
            <person name="Ohm R."/>
            <person name="Martin F."/>
            <person name="Silar P."/>
            <person name="Natvig D."/>
            <person name="Lalanne C."/>
            <person name="Gautier V."/>
            <person name="Ament-Velasquez S.L."/>
            <person name="Kruys A."/>
            <person name="Hutchinson M.I."/>
            <person name="Powell A.J."/>
            <person name="Barry K."/>
            <person name="Miller A.N."/>
            <person name="Grigoriev I.V."/>
            <person name="Debuchy R."/>
            <person name="Gladieux P."/>
            <person name="Thoren M.H."/>
            <person name="Johannesson H."/>
        </authorList>
    </citation>
    <scope>NUCLEOTIDE SEQUENCE</scope>
    <source>
        <strain evidence="2">CBS 757.83</strain>
    </source>
</reference>
<gene>
    <name evidence="2" type="ORF">N658DRAFT_520120</name>
</gene>
<name>A0AAN6QFS8_9PEZI</name>
<protein>
    <submittedName>
        <fullName evidence="2">Uncharacterized protein</fullName>
    </submittedName>
</protein>
<sequence>MALANSDVTVLIAEHLNMDSMLSFMLSSRTNYQLARRCERSIVKAKMARTVRDPVLKPPLGTLLSSSPPPPAQPSSMDREVLDPWSFAVAKELESRERRISAIFSPRSASPRGGETLLDGLRQLPPYQHLRPDQTERLVEGLKDACRVADRIADCAASVRLPDQHTPPPKKTGGGPGGRDDDEKRWAVSHKVHLARQEFVRSLSPIRLAFLTLLRRLAGAQYTLRQQQEVWEPYSETFWERVTALEETFLRHGTAVISALLSPSEPADEAHRARQEALEFGVGHSPPPHPSASAEYFASQVDMVLREVLAYEGVHVVVSSPPDELEEGEGEEAHARPIPDSLHMTVLHAFQAPEEESDEEAADRGLETADEKEDAEGGWPLDIDVNVLDPDSDGAAEDEPPVELWKPDPRDALILRWVKGKYVEQTKPLG</sequence>
<organism evidence="2 3">
    <name type="scientific">Parathielavia hyrcaniae</name>
    <dbReference type="NCBI Taxonomy" id="113614"/>
    <lineage>
        <taxon>Eukaryota</taxon>
        <taxon>Fungi</taxon>
        <taxon>Dikarya</taxon>
        <taxon>Ascomycota</taxon>
        <taxon>Pezizomycotina</taxon>
        <taxon>Sordariomycetes</taxon>
        <taxon>Sordariomycetidae</taxon>
        <taxon>Sordariales</taxon>
        <taxon>Chaetomiaceae</taxon>
        <taxon>Parathielavia</taxon>
    </lineage>
</organism>
<feature type="region of interest" description="Disordered" evidence="1">
    <location>
        <begin position="57"/>
        <end position="80"/>
    </location>
</feature>
<feature type="region of interest" description="Disordered" evidence="1">
    <location>
        <begin position="160"/>
        <end position="183"/>
    </location>
</feature>
<feature type="region of interest" description="Disordered" evidence="1">
    <location>
        <begin position="353"/>
        <end position="406"/>
    </location>
</feature>
<evidence type="ECO:0000313" key="2">
    <source>
        <dbReference type="EMBL" id="KAK4106606.1"/>
    </source>
</evidence>
<keyword evidence="3" id="KW-1185">Reference proteome</keyword>
<accession>A0AAN6QFS8</accession>
<feature type="compositionally biased region" description="Acidic residues" evidence="1">
    <location>
        <begin position="390"/>
        <end position="401"/>
    </location>
</feature>
<dbReference type="AlphaFoldDB" id="A0AAN6QFS8"/>
<reference evidence="2" key="1">
    <citation type="journal article" date="2023" name="Mol. Phylogenet. Evol.">
        <title>Genome-scale phylogeny and comparative genomics of the fungal order Sordariales.</title>
        <authorList>
            <person name="Hensen N."/>
            <person name="Bonometti L."/>
            <person name="Westerberg I."/>
            <person name="Brannstrom I.O."/>
            <person name="Guillou S."/>
            <person name="Cros-Aarteil S."/>
            <person name="Calhoun S."/>
            <person name="Haridas S."/>
            <person name="Kuo A."/>
            <person name="Mondo S."/>
            <person name="Pangilinan J."/>
            <person name="Riley R."/>
            <person name="LaButti K."/>
            <person name="Andreopoulos B."/>
            <person name="Lipzen A."/>
            <person name="Chen C."/>
            <person name="Yan M."/>
            <person name="Daum C."/>
            <person name="Ng V."/>
            <person name="Clum A."/>
            <person name="Steindorff A."/>
            <person name="Ohm R.A."/>
            <person name="Martin F."/>
            <person name="Silar P."/>
            <person name="Natvig D.O."/>
            <person name="Lalanne C."/>
            <person name="Gautier V."/>
            <person name="Ament-Velasquez S.L."/>
            <person name="Kruys A."/>
            <person name="Hutchinson M.I."/>
            <person name="Powell A.J."/>
            <person name="Barry K."/>
            <person name="Miller A.N."/>
            <person name="Grigoriev I.V."/>
            <person name="Debuchy R."/>
            <person name="Gladieux P."/>
            <person name="Hiltunen Thoren M."/>
            <person name="Johannesson H."/>
        </authorList>
    </citation>
    <scope>NUCLEOTIDE SEQUENCE</scope>
    <source>
        <strain evidence="2">CBS 757.83</strain>
    </source>
</reference>
<comment type="caution">
    <text evidence="2">The sequence shown here is derived from an EMBL/GenBank/DDBJ whole genome shotgun (WGS) entry which is preliminary data.</text>
</comment>
<proteinExistence type="predicted"/>
<dbReference type="EMBL" id="MU863624">
    <property type="protein sequence ID" value="KAK4106606.1"/>
    <property type="molecule type" value="Genomic_DNA"/>
</dbReference>
<dbReference type="Proteomes" id="UP001305647">
    <property type="component" value="Unassembled WGS sequence"/>
</dbReference>
<evidence type="ECO:0000313" key="3">
    <source>
        <dbReference type="Proteomes" id="UP001305647"/>
    </source>
</evidence>